<dbReference type="OrthoDB" id="7426595at2"/>
<dbReference type="AlphaFoldDB" id="A0A1I5N2S4"/>
<dbReference type="STRING" id="604088.SAMN04488060_1720"/>
<organism evidence="1 2">
    <name type="scientific">Qipengyuania nanhaisediminis</name>
    <dbReference type="NCBI Taxonomy" id="604088"/>
    <lineage>
        <taxon>Bacteria</taxon>
        <taxon>Pseudomonadati</taxon>
        <taxon>Pseudomonadota</taxon>
        <taxon>Alphaproteobacteria</taxon>
        <taxon>Sphingomonadales</taxon>
        <taxon>Erythrobacteraceae</taxon>
        <taxon>Qipengyuania</taxon>
    </lineage>
</organism>
<evidence type="ECO:0000313" key="2">
    <source>
        <dbReference type="Proteomes" id="UP000199331"/>
    </source>
</evidence>
<name>A0A1I5N2S4_9SPHN</name>
<gene>
    <name evidence="1" type="ORF">SAMN04488060_1720</name>
</gene>
<protein>
    <submittedName>
        <fullName evidence="1">Uncharacterized protein</fullName>
    </submittedName>
</protein>
<dbReference type="RefSeq" id="WP_090479969.1">
    <property type="nucleotide sequence ID" value="NZ_FOWZ01000002.1"/>
</dbReference>
<proteinExistence type="predicted"/>
<keyword evidence="2" id="KW-1185">Reference proteome</keyword>
<evidence type="ECO:0000313" key="1">
    <source>
        <dbReference type="EMBL" id="SFP15581.1"/>
    </source>
</evidence>
<dbReference type="Proteomes" id="UP000199331">
    <property type="component" value="Unassembled WGS sequence"/>
</dbReference>
<reference evidence="2" key="1">
    <citation type="submission" date="2016-10" db="EMBL/GenBank/DDBJ databases">
        <authorList>
            <person name="Varghese N."/>
            <person name="Submissions S."/>
        </authorList>
    </citation>
    <scope>NUCLEOTIDE SEQUENCE [LARGE SCALE GENOMIC DNA]</scope>
    <source>
        <strain evidence="2">CGMCC 1.7715</strain>
    </source>
</reference>
<sequence>MGKSIASRFDNVDIARSTLRAVIINDDELTLEMDFCLEPEHPEYEAPGEGEECCFHPGMLKFAGISKLSLDRRETGSEAKQRRFAIDKFNIEGTKFDMACEWGDIHLQARSIRVLTE</sequence>
<dbReference type="EMBL" id="FOWZ01000002">
    <property type="protein sequence ID" value="SFP15581.1"/>
    <property type="molecule type" value="Genomic_DNA"/>
</dbReference>
<accession>A0A1I5N2S4</accession>